<evidence type="ECO:0000256" key="2">
    <source>
        <dbReference type="ARBA" id="ARBA00004496"/>
    </source>
</evidence>
<dbReference type="GO" id="GO:0005737">
    <property type="term" value="C:cytoplasm"/>
    <property type="evidence" value="ECO:0007669"/>
    <property type="project" value="UniProtKB-SubCell"/>
</dbReference>
<evidence type="ECO:0000256" key="3">
    <source>
        <dbReference type="ARBA" id="ARBA00022490"/>
    </source>
</evidence>
<comment type="subcellular location">
    <subcellularLocation>
        <location evidence="2">Cytoplasm</location>
    </subcellularLocation>
    <subcellularLocation>
        <location evidence="1">Nucleus</location>
    </subcellularLocation>
</comment>
<evidence type="ECO:0008006" key="8">
    <source>
        <dbReference type="Google" id="ProtNLM"/>
    </source>
</evidence>
<dbReference type="Proteomes" id="UP001457282">
    <property type="component" value="Unassembled WGS sequence"/>
</dbReference>
<dbReference type="PANTHER" id="PTHR31250:SF27">
    <property type="entry name" value="IQ DOMAIN-CONTAINING PROTEIN IQM5"/>
    <property type="match status" value="1"/>
</dbReference>
<keyword evidence="7" id="KW-1185">Reference proteome</keyword>
<evidence type="ECO:0000313" key="7">
    <source>
        <dbReference type="Proteomes" id="UP001457282"/>
    </source>
</evidence>
<proteinExistence type="predicted"/>
<evidence type="ECO:0000256" key="1">
    <source>
        <dbReference type="ARBA" id="ARBA00004123"/>
    </source>
</evidence>
<evidence type="ECO:0000313" key="6">
    <source>
        <dbReference type="EMBL" id="KAK9946257.1"/>
    </source>
</evidence>
<keyword evidence="4" id="KW-0539">Nucleus</keyword>
<reference evidence="6 7" key="1">
    <citation type="journal article" date="2023" name="G3 (Bethesda)">
        <title>A chromosome-length genome assembly and annotation of blackberry (Rubus argutus, cv. 'Hillquist').</title>
        <authorList>
            <person name="Bruna T."/>
            <person name="Aryal R."/>
            <person name="Dudchenko O."/>
            <person name="Sargent D.J."/>
            <person name="Mead D."/>
            <person name="Buti M."/>
            <person name="Cavallini A."/>
            <person name="Hytonen T."/>
            <person name="Andres J."/>
            <person name="Pham M."/>
            <person name="Weisz D."/>
            <person name="Mascagni F."/>
            <person name="Usai G."/>
            <person name="Natali L."/>
            <person name="Bassil N."/>
            <person name="Fernandez G.E."/>
            <person name="Lomsadze A."/>
            <person name="Armour M."/>
            <person name="Olukolu B."/>
            <person name="Poorten T."/>
            <person name="Britton C."/>
            <person name="Davik J."/>
            <person name="Ashrafi H."/>
            <person name="Aiden E.L."/>
            <person name="Borodovsky M."/>
            <person name="Worthington M."/>
        </authorList>
    </citation>
    <scope>NUCLEOTIDE SEQUENCE [LARGE SCALE GENOMIC DNA]</scope>
    <source>
        <strain evidence="6">PI 553951</strain>
    </source>
</reference>
<dbReference type="PANTHER" id="PTHR31250">
    <property type="entry name" value="IQ DOMAIN-CONTAINING PROTEIN IQM3"/>
    <property type="match status" value="1"/>
</dbReference>
<organism evidence="6 7">
    <name type="scientific">Rubus argutus</name>
    <name type="common">Southern blackberry</name>
    <dbReference type="NCBI Taxonomy" id="59490"/>
    <lineage>
        <taxon>Eukaryota</taxon>
        <taxon>Viridiplantae</taxon>
        <taxon>Streptophyta</taxon>
        <taxon>Embryophyta</taxon>
        <taxon>Tracheophyta</taxon>
        <taxon>Spermatophyta</taxon>
        <taxon>Magnoliopsida</taxon>
        <taxon>eudicotyledons</taxon>
        <taxon>Gunneridae</taxon>
        <taxon>Pentapetalae</taxon>
        <taxon>rosids</taxon>
        <taxon>fabids</taxon>
        <taxon>Rosales</taxon>
        <taxon>Rosaceae</taxon>
        <taxon>Rosoideae</taxon>
        <taxon>Rosoideae incertae sedis</taxon>
        <taxon>Rubus</taxon>
    </lineage>
</organism>
<dbReference type="GO" id="GO:0005634">
    <property type="term" value="C:nucleus"/>
    <property type="evidence" value="ECO:0007669"/>
    <property type="project" value="UniProtKB-SubCell"/>
</dbReference>
<accession>A0AAW1YBM0</accession>
<feature type="region of interest" description="Disordered" evidence="5">
    <location>
        <begin position="454"/>
        <end position="473"/>
    </location>
</feature>
<dbReference type="EMBL" id="JBEDUW010000002">
    <property type="protein sequence ID" value="KAK9946257.1"/>
    <property type="molecule type" value="Genomic_DNA"/>
</dbReference>
<evidence type="ECO:0000256" key="4">
    <source>
        <dbReference type="ARBA" id="ARBA00023242"/>
    </source>
</evidence>
<comment type="caution">
    <text evidence="6">The sequence shown here is derived from an EMBL/GenBank/DDBJ whole genome shotgun (WGS) entry which is preliminary data.</text>
</comment>
<keyword evidence="3" id="KW-0963">Cytoplasm</keyword>
<name>A0AAW1YBM0_RUBAR</name>
<dbReference type="InterPro" id="IPR044159">
    <property type="entry name" value="IQM"/>
</dbReference>
<gene>
    <name evidence="6" type="ORF">M0R45_011730</name>
</gene>
<evidence type="ECO:0000256" key="5">
    <source>
        <dbReference type="SAM" id="MobiDB-lite"/>
    </source>
</evidence>
<sequence length="495" mass="55910">MGLTGTIETLTVRFMSLCSEDSETHNKSNGLDHKNSMERSISFKNWEPTEAKPKAASDTFDEKSLPVSSISRNCEKMQIKKPTILLPEPIMLFSPKPAIERDAAATRLQKVYKSYRTRRNLADCAVVVEELWWKAVELAALERSSVSFFEVEKHETAVSKWTRARKRAAKLGKGLCKDEKAQKLALQHWLEAIDPRHRYGHNLQFYYDVWTACKSTQPFFYWLDVGDGKDTNVKKCPRPDLQRQCIKYLEPSEREAYEVIVEDGKLVQKQSGLLIDTVEGSKWIFVLSTSRSLYVGQKKKGAFQHSSFLSGGATTAAGRLVAHNGVLEAIWPYSGHYLPTADNFKEFISFLKEHNVDLTNVKMCAVDDDKTYQNEERSKPEVNTRVTLDDTNNNAAAIEVPAEEEIEAPVFDLSKRLSCKWSSGLGPRIGCVRDYPADLQFQALEKVNLSPRTNLGRHGNWAPIPSPRPSPNIRVSPRLAYMGLPSPRVSVPKSK</sequence>
<dbReference type="AlphaFoldDB" id="A0AAW1YBM0"/>
<protein>
    <recommendedName>
        <fullName evidence="8">IQ domain-containing protein IQM1-like</fullName>
    </recommendedName>
</protein>